<dbReference type="Pfam" id="PF08238">
    <property type="entry name" value="Sel1"/>
    <property type="match status" value="6"/>
</dbReference>
<dbReference type="Gene3D" id="1.25.40.10">
    <property type="entry name" value="Tetratricopeptide repeat domain"/>
    <property type="match status" value="2"/>
</dbReference>
<sequence>MSRETISEKRQVQFIKWTKPAAHQTLPQQVITFLRNELILGKHVDHISASLLIWMKTNKHEINEIVKLIDKYTVNSAKKDSDEQDASIRWLLGFIYQYGVGTDEDEIDAYDYYKESGNTYNYLGLYSLGRCYQTGYGAIKETDMAERFYRGSAAQGFTPAIYNLVDMYASEGDGEQAFMLLKQTADQGDSTALCKLSSWYSRRKGVAKSEAQAINCLVKAVDLGNPIAMCEFGVRLLYGQGVASDERRAISLLRLASVFEIDTAYENLGNCYERGIGTDVDLREAIEYYRLAFRTARNDTDKTRYSTAIASVKAKLRVRTPGNKEFQSIEWMQPVHTSQSTLVSLETIPFSLSNRLNLQHANINATSFTNTIPD</sequence>
<reference evidence="2" key="1">
    <citation type="submission" date="2021-06" db="EMBL/GenBank/DDBJ databases">
        <authorList>
            <person name="Kallberg Y."/>
            <person name="Tangrot J."/>
            <person name="Rosling A."/>
        </authorList>
    </citation>
    <scope>NUCLEOTIDE SEQUENCE</scope>
    <source>
        <strain evidence="2">BR232B</strain>
    </source>
</reference>
<dbReference type="SUPFAM" id="SSF81901">
    <property type="entry name" value="HCP-like"/>
    <property type="match status" value="2"/>
</dbReference>
<evidence type="ECO:0000313" key="2">
    <source>
        <dbReference type="EMBL" id="CAG8564750.1"/>
    </source>
</evidence>
<keyword evidence="3" id="KW-1185">Reference proteome</keyword>
<comment type="caution">
    <text evidence="2">The sequence shown here is derived from an EMBL/GenBank/DDBJ whole genome shotgun (WGS) entry which is preliminary data.</text>
</comment>
<dbReference type="InterPro" id="IPR011990">
    <property type="entry name" value="TPR-like_helical_dom_sf"/>
</dbReference>
<dbReference type="EMBL" id="CAJVPI010000709">
    <property type="protein sequence ID" value="CAG8564750.1"/>
    <property type="molecule type" value="Genomic_DNA"/>
</dbReference>
<dbReference type="SMART" id="SM00671">
    <property type="entry name" value="SEL1"/>
    <property type="match status" value="6"/>
</dbReference>
<dbReference type="InterPro" id="IPR050767">
    <property type="entry name" value="Sel1_AlgK"/>
</dbReference>
<comment type="similarity">
    <text evidence="1">Belongs to the sel-1 family.</text>
</comment>
<proteinExistence type="inferred from homology"/>
<dbReference type="AlphaFoldDB" id="A0A9N9BE34"/>
<dbReference type="Proteomes" id="UP000789739">
    <property type="component" value="Unassembled WGS sequence"/>
</dbReference>
<protein>
    <submittedName>
        <fullName evidence="2">10841_t:CDS:1</fullName>
    </submittedName>
</protein>
<accession>A0A9N9BE34</accession>
<organism evidence="2 3">
    <name type="scientific">Paraglomus brasilianum</name>
    <dbReference type="NCBI Taxonomy" id="144538"/>
    <lineage>
        <taxon>Eukaryota</taxon>
        <taxon>Fungi</taxon>
        <taxon>Fungi incertae sedis</taxon>
        <taxon>Mucoromycota</taxon>
        <taxon>Glomeromycotina</taxon>
        <taxon>Glomeromycetes</taxon>
        <taxon>Paraglomerales</taxon>
        <taxon>Paraglomeraceae</taxon>
        <taxon>Paraglomus</taxon>
    </lineage>
</organism>
<name>A0A9N9BE34_9GLOM</name>
<dbReference type="OrthoDB" id="2384430at2759"/>
<dbReference type="PANTHER" id="PTHR11102:SF160">
    <property type="entry name" value="ERAD-ASSOCIATED E3 UBIQUITIN-PROTEIN LIGASE COMPONENT HRD3"/>
    <property type="match status" value="1"/>
</dbReference>
<gene>
    <name evidence="2" type="ORF">PBRASI_LOCUS5780</name>
</gene>
<evidence type="ECO:0000313" key="3">
    <source>
        <dbReference type="Proteomes" id="UP000789739"/>
    </source>
</evidence>
<evidence type="ECO:0000256" key="1">
    <source>
        <dbReference type="ARBA" id="ARBA00038101"/>
    </source>
</evidence>
<dbReference type="InterPro" id="IPR006597">
    <property type="entry name" value="Sel1-like"/>
</dbReference>
<dbReference type="PANTHER" id="PTHR11102">
    <property type="entry name" value="SEL-1-LIKE PROTEIN"/>
    <property type="match status" value="1"/>
</dbReference>